<organism evidence="2 5">
    <name type="scientific">Natronoglomus mannanivorans</name>
    <dbReference type="NCBI Taxonomy" id="2979990"/>
    <lineage>
        <taxon>Archaea</taxon>
        <taxon>Methanobacteriati</taxon>
        <taxon>Methanobacteriota</taxon>
        <taxon>Stenosarchaea group</taxon>
        <taxon>Halobacteria</taxon>
        <taxon>Halobacteriales</taxon>
        <taxon>Natrialbaceae</taxon>
        <taxon>Natronoglomus</taxon>
    </lineage>
</organism>
<reference evidence="2 4" key="1">
    <citation type="submission" date="2022-09" db="EMBL/GenBank/DDBJ databases">
        <title>Enrichment on poylsaccharides allowed isolation of novel metabolic and taxonomic groups of Haloarchaea.</title>
        <authorList>
            <person name="Sorokin D.Y."/>
            <person name="Elcheninov A.G."/>
            <person name="Khizhniak T.V."/>
            <person name="Kolganova T.V."/>
            <person name="Kublanov I.V."/>
        </authorList>
    </citation>
    <scope>NUCLEOTIDE SEQUENCE</scope>
    <source>
        <strain evidence="3 4">AArc-m2/3/4</strain>
        <strain evidence="2">AArc-xg1-1</strain>
    </source>
</reference>
<evidence type="ECO:0000313" key="4">
    <source>
        <dbReference type="Proteomes" id="UP001320972"/>
    </source>
</evidence>
<evidence type="ECO:0000313" key="2">
    <source>
        <dbReference type="EMBL" id="MCU4742099.1"/>
    </source>
</evidence>
<dbReference type="RefSeq" id="WP_338003933.1">
    <property type="nucleotide sequence ID" value="NZ_JAOPKA010000006.1"/>
</dbReference>
<keyword evidence="1" id="KW-0472">Membrane</keyword>
<feature type="transmembrane region" description="Helical" evidence="1">
    <location>
        <begin position="174"/>
        <end position="192"/>
    </location>
</feature>
<evidence type="ECO:0000313" key="3">
    <source>
        <dbReference type="EMBL" id="MCU4971233.1"/>
    </source>
</evidence>
<accession>A0AAP3E2L8</accession>
<gene>
    <name evidence="3" type="ORF">OB955_00580</name>
    <name evidence="2" type="ORF">OB960_11895</name>
</gene>
<dbReference type="EMBL" id="JAOPKB010000001">
    <property type="protein sequence ID" value="MCU4971233.1"/>
    <property type="molecule type" value="Genomic_DNA"/>
</dbReference>
<feature type="transmembrane region" description="Helical" evidence="1">
    <location>
        <begin position="198"/>
        <end position="219"/>
    </location>
</feature>
<dbReference type="EMBL" id="JAOPKA010000006">
    <property type="protein sequence ID" value="MCU4742099.1"/>
    <property type="molecule type" value="Genomic_DNA"/>
</dbReference>
<evidence type="ECO:0000313" key="5">
    <source>
        <dbReference type="Proteomes" id="UP001321018"/>
    </source>
</evidence>
<sequence length="225" mass="25298">MTDNVDRADDPSANGEADVDRLRTDIEQIKSAMAIEERYPGQRRLWLVHGVLVGLAGVLTNVVFVYPWPEYVYILVWAAVFGLVGFTQWQTSVSAGTGFDDPDPEPKPSWTIVFGTLVAGLFVLTSIVDPVLADVESVLQGAFFFSVAFTILGMGYLLVGTILRSYRIQPIDRYPFYVNGVWILLFAWLMPFVEWLHYAGYAVFGILFFLHGAGTYYLLTYRLTD</sequence>
<keyword evidence="4" id="KW-1185">Reference proteome</keyword>
<keyword evidence="1" id="KW-1133">Transmembrane helix</keyword>
<feature type="transmembrane region" description="Helical" evidence="1">
    <location>
        <begin position="71"/>
        <end position="89"/>
    </location>
</feature>
<name>A0AAP3E2L8_9EURY</name>
<protein>
    <submittedName>
        <fullName evidence="2">Uncharacterized protein</fullName>
    </submittedName>
</protein>
<evidence type="ECO:0000256" key="1">
    <source>
        <dbReference type="SAM" id="Phobius"/>
    </source>
</evidence>
<feature type="transmembrane region" description="Helical" evidence="1">
    <location>
        <begin position="140"/>
        <end position="162"/>
    </location>
</feature>
<dbReference type="AlphaFoldDB" id="A0AAP3E2L8"/>
<feature type="transmembrane region" description="Helical" evidence="1">
    <location>
        <begin position="45"/>
        <end position="65"/>
    </location>
</feature>
<proteinExistence type="predicted"/>
<comment type="caution">
    <text evidence="2">The sequence shown here is derived from an EMBL/GenBank/DDBJ whole genome shotgun (WGS) entry which is preliminary data.</text>
</comment>
<keyword evidence="1" id="KW-0812">Transmembrane</keyword>
<dbReference type="Proteomes" id="UP001321018">
    <property type="component" value="Unassembled WGS sequence"/>
</dbReference>
<dbReference type="Proteomes" id="UP001320972">
    <property type="component" value="Unassembled WGS sequence"/>
</dbReference>
<feature type="transmembrane region" description="Helical" evidence="1">
    <location>
        <begin position="110"/>
        <end position="128"/>
    </location>
</feature>